<evidence type="ECO:0000313" key="1">
    <source>
        <dbReference type="EMBL" id="MEI5907438.1"/>
    </source>
</evidence>
<comment type="caution">
    <text evidence="1">The sequence shown here is derived from an EMBL/GenBank/DDBJ whole genome shotgun (WGS) entry which is preliminary data.</text>
</comment>
<dbReference type="InterPro" id="IPR023214">
    <property type="entry name" value="HAD_sf"/>
</dbReference>
<organism evidence="1 2">
    <name type="scientific">Bacillus spongiae</name>
    <dbReference type="NCBI Taxonomy" id="2683610"/>
    <lineage>
        <taxon>Bacteria</taxon>
        <taxon>Bacillati</taxon>
        <taxon>Bacillota</taxon>
        <taxon>Bacilli</taxon>
        <taxon>Bacillales</taxon>
        <taxon>Bacillaceae</taxon>
        <taxon>Bacillus</taxon>
    </lineage>
</organism>
<dbReference type="Proteomes" id="UP001312865">
    <property type="component" value="Unassembled WGS sequence"/>
</dbReference>
<dbReference type="RefSeq" id="WP_336586874.1">
    <property type="nucleotide sequence ID" value="NZ_JBBAXC010000007.1"/>
</dbReference>
<dbReference type="PANTHER" id="PTHR10000">
    <property type="entry name" value="PHOSPHOSERINE PHOSPHATASE"/>
    <property type="match status" value="1"/>
</dbReference>
<gene>
    <name evidence="1" type="ORF">WAK64_10255</name>
</gene>
<dbReference type="CDD" id="cd07516">
    <property type="entry name" value="HAD_Pase"/>
    <property type="match status" value="1"/>
</dbReference>
<dbReference type="NCBIfam" id="TIGR01484">
    <property type="entry name" value="HAD-SF-IIB"/>
    <property type="match status" value="1"/>
</dbReference>
<sequence>MLRIIAIDLDGTLLSSNQSIHEKNIEAIKTAQQQGDIVAIATGRALFDALHITEKYGLRVPIIAANGAQLFVNGFQLNEQYINENTIYPLLQWLKEEKLYFQVYLSDKIVLSDLSDGYLTAQLRHVVTQNPLFDTDHFLNSIKAQQYQYGLEEVPSPILPTTYPSIIKLMVVSPNTTKLMEAKAFCHKLEGIEVSSSGSFNIEIMTSGIDKGTALHQLCEYYGISVKHTVTIGDNQNDIPMFKVAGKSIAMGNADDELVNMATYKTLTNDDCGVAYAFDHFIHEQTTRSIK</sequence>
<dbReference type="SFLD" id="SFLDS00003">
    <property type="entry name" value="Haloacid_Dehalogenase"/>
    <property type="match status" value="1"/>
</dbReference>
<dbReference type="Gene3D" id="3.30.1240.10">
    <property type="match status" value="1"/>
</dbReference>
<keyword evidence="1" id="KW-0378">Hydrolase</keyword>
<proteinExistence type="predicted"/>
<keyword evidence="2" id="KW-1185">Reference proteome</keyword>
<dbReference type="PROSITE" id="PS01229">
    <property type="entry name" value="COF_2"/>
    <property type="match status" value="1"/>
</dbReference>
<dbReference type="InterPro" id="IPR036412">
    <property type="entry name" value="HAD-like_sf"/>
</dbReference>
<dbReference type="SUPFAM" id="SSF56784">
    <property type="entry name" value="HAD-like"/>
    <property type="match status" value="1"/>
</dbReference>
<dbReference type="SFLD" id="SFLDG01140">
    <property type="entry name" value="C2.B:_Phosphomannomutase_and_P"/>
    <property type="match status" value="1"/>
</dbReference>
<dbReference type="SFLD" id="SFLDG01144">
    <property type="entry name" value="C2.B.4:_PGP_Like"/>
    <property type="match status" value="1"/>
</dbReference>
<dbReference type="GO" id="GO:0016787">
    <property type="term" value="F:hydrolase activity"/>
    <property type="evidence" value="ECO:0007669"/>
    <property type="project" value="UniProtKB-KW"/>
</dbReference>
<dbReference type="InterPro" id="IPR000150">
    <property type="entry name" value="Cof"/>
</dbReference>
<dbReference type="NCBIfam" id="TIGR00099">
    <property type="entry name" value="Cof-subfamily"/>
    <property type="match status" value="1"/>
</dbReference>
<dbReference type="Gene3D" id="3.40.50.1000">
    <property type="entry name" value="HAD superfamily/HAD-like"/>
    <property type="match status" value="1"/>
</dbReference>
<dbReference type="PROSITE" id="PS01228">
    <property type="entry name" value="COF_1"/>
    <property type="match status" value="1"/>
</dbReference>
<protein>
    <submittedName>
        <fullName evidence="1">Cof-type HAD-IIB family hydrolase</fullName>
        <ecNumber evidence="1">3.1.3.-</ecNumber>
    </submittedName>
</protein>
<accession>A0ABU8HE33</accession>
<reference evidence="1 2" key="1">
    <citation type="journal article" date="2018" name="J. Microbiol.">
        <title>Bacillus spongiae sp. nov., isolated from sponge of Jeju Island.</title>
        <authorList>
            <person name="Lee G.E."/>
            <person name="Im W.T."/>
            <person name="Park J.S."/>
        </authorList>
    </citation>
    <scope>NUCLEOTIDE SEQUENCE [LARGE SCALE GENOMIC DNA]</scope>
    <source>
        <strain evidence="1 2">135PIL107-10</strain>
    </source>
</reference>
<name>A0ABU8HE33_9BACI</name>
<evidence type="ECO:0000313" key="2">
    <source>
        <dbReference type="Proteomes" id="UP001312865"/>
    </source>
</evidence>
<dbReference type="EMBL" id="JBBAXC010000007">
    <property type="protein sequence ID" value="MEI5907438.1"/>
    <property type="molecule type" value="Genomic_DNA"/>
</dbReference>
<dbReference type="Pfam" id="PF08282">
    <property type="entry name" value="Hydrolase_3"/>
    <property type="match status" value="1"/>
</dbReference>
<dbReference type="InterPro" id="IPR006379">
    <property type="entry name" value="HAD-SF_hydro_IIB"/>
</dbReference>
<dbReference type="EC" id="3.1.3.-" evidence="1"/>
<dbReference type="PANTHER" id="PTHR10000:SF55">
    <property type="entry name" value="5-AMINO-6-(5-PHOSPHO-D-RIBITYLAMINO)URACIL PHOSPHATASE YCSE"/>
    <property type="match status" value="1"/>
</dbReference>